<gene>
    <name evidence="2" type="ORF">PCOR1329_LOCUS46760</name>
</gene>
<dbReference type="EMBL" id="CAUYUJ010015625">
    <property type="protein sequence ID" value="CAK0856353.1"/>
    <property type="molecule type" value="Genomic_DNA"/>
</dbReference>
<dbReference type="Proteomes" id="UP001189429">
    <property type="component" value="Unassembled WGS sequence"/>
</dbReference>
<protein>
    <submittedName>
        <fullName evidence="2">Uncharacterized protein</fullName>
    </submittedName>
</protein>
<evidence type="ECO:0000313" key="2">
    <source>
        <dbReference type="EMBL" id="CAK0856353.1"/>
    </source>
</evidence>
<accession>A0ABN9UAP4</accession>
<comment type="caution">
    <text evidence="2">The sequence shown here is derived from an EMBL/GenBank/DDBJ whole genome shotgun (WGS) entry which is preliminary data.</text>
</comment>
<feature type="compositionally biased region" description="Basic and acidic residues" evidence="1">
    <location>
        <begin position="93"/>
        <end position="106"/>
    </location>
</feature>
<organism evidence="2 3">
    <name type="scientific">Prorocentrum cordatum</name>
    <dbReference type="NCBI Taxonomy" id="2364126"/>
    <lineage>
        <taxon>Eukaryota</taxon>
        <taxon>Sar</taxon>
        <taxon>Alveolata</taxon>
        <taxon>Dinophyceae</taxon>
        <taxon>Prorocentrales</taxon>
        <taxon>Prorocentraceae</taxon>
        <taxon>Prorocentrum</taxon>
    </lineage>
</organism>
<sequence length="106" mass="11645">MGASPLVLLIIGRHILIRIVGRMRWWRADRRRRTSAIGVRALDRAPAPRGLSQAWAGQGPLVMDGHGCTVQDDFRTLPSCSRALQAASGSGTKHAEKVPQRTHTEQ</sequence>
<reference evidence="2" key="1">
    <citation type="submission" date="2023-10" db="EMBL/GenBank/DDBJ databases">
        <authorList>
            <person name="Chen Y."/>
            <person name="Shah S."/>
            <person name="Dougan E. K."/>
            <person name="Thang M."/>
            <person name="Chan C."/>
        </authorList>
    </citation>
    <scope>NUCLEOTIDE SEQUENCE [LARGE SCALE GENOMIC DNA]</scope>
</reference>
<keyword evidence="3" id="KW-1185">Reference proteome</keyword>
<proteinExistence type="predicted"/>
<evidence type="ECO:0000313" key="3">
    <source>
        <dbReference type="Proteomes" id="UP001189429"/>
    </source>
</evidence>
<name>A0ABN9UAP4_9DINO</name>
<evidence type="ECO:0000256" key="1">
    <source>
        <dbReference type="SAM" id="MobiDB-lite"/>
    </source>
</evidence>
<feature type="region of interest" description="Disordered" evidence="1">
    <location>
        <begin position="85"/>
        <end position="106"/>
    </location>
</feature>